<reference evidence="2" key="1">
    <citation type="submission" date="2017-02" db="UniProtKB">
        <authorList>
            <consortium name="WormBaseParasite"/>
        </authorList>
    </citation>
    <scope>IDENTIFICATION</scope>
</reference>
<accession>A0A0N5C7V3</accession>
<evidence type="ECO:0000313" key="1">
    <source>
        <dbReference type="Proteomes" id="UP000046392"/>
    </source>
</evidence>
<dbReference type="WBParaSite" id="SPAL_0001401500.1">
    <property type="protein sequence ID" value="SPAL_0001401500.1"/>
    <property type="gene ID" value="SPAL_0001401500"/>
</dbReference>
<protein>
    <submittedName>
        <fullName evidence="2">Uncharacterized protein</fullName>
    </submittedName>
</protein>
<evidence type="ECO:0000313" key="2">
    <source>
        <dbReference type="WBParaSite" id="SPAL_0001401500.1"/>
    </source>
</evidence>
<organism evidence="1 2">
    <name type="scientific">Strongyloides papillosus</name>
    <name type="common">Intestinal threadworm</name>
    <dbReference type="NCBI Taxonomy" id="174720"/>
    <lineage>
        <taxon>Eukaryota</taxon>
        <taxon>Metazoa</taxon>
        <taxon>Ecdysozoa</taxon>
        <taxon>Nematoda</taxon>
        <taxon>Chromadorea</taxon>
        <taxon>Rhabditida</taxon>
        <taxon>Tylenchina</taxon>
        <taxon>Panagrolaimomorpha</taxon>
        <taxon>Strongyloidoidea</taxon>
        <taxon>Strongyloididae</taxon>
        <taxon>Strongyloides</taxon>
    </lineage>
</organism>
<proteinExistence type="predicted"/>
<dbReference type="Proteomes" id="UP000046392">
    <property type="component" value="Unplaced"/>
</dbReference>
<name>A0A0N5C7V3_STREA</name>
<dbReference type="AlphaFoldDB" id="A0A0N5C7V3"/>
<sequence>MNCGDEIEKRDIIVSLINKLRAKDENPLDTTEFWIKLQIYFIQLTICAAAATTFDMNTFFNDINVLFKHNYEMKDFINSKLNEVKQIAGDDFFQMPYFERFKNIIKTLDYYDSKILQKYLRNSKFI</sequence>
<keyword evidence="1" id="KW-1185">Reference proteome</keyword>